<dbReference type="SUPFAM" id="SSF54849">
    <property type="entry name" value="GroEL-intermediate domain like"/>
    <property type="match status" value="1"/>
</dbReference>
<evidence type="ECO:0000256" key="1">
    <source>
        <dbReference type="ARBA" id="ARBA00004496"/>
    </source>
</evidence>
<dbReference type="Proteomes" id="UP000823046">
    <property type="component" value="Unassembled WGS sequence"/>
</dbReference>
<dbReference type="InterPro" id="IPR017998">
    <property type="entry name" value="Chaperone_TCP-1"/>
</dbReference>
<keyword evidence="4 7" id="KW-0547">Nucleotide-binding</keyword>
<dbReference type="Pfam" id="PF00118">
    <property type="entry name" value="Cpn60_TCP1"/>
    <property type="match status" value="1"/>
</dbReference>
<organism evidence="10 11">
    <name type="scientific">Cardiosporidium cionae</name>
    <dbReference type="NCBI Taxonomy" id="476202"/>
    <lineage>
        <taxon>Eukaryota</taxon>
        <taxon>Sar</taxon>
        <taxon>Alveolata</taxon>
        <taxon>Apicomplexa</taxon>
        <taxon>Aconoidasida</taxon>
        <taxon>Nephromycida</taxon>
        <taxon>Cardiosporidium</taxon>
    </lineage>
</organism>
<dbReference type="CDD" id="cd03340">
    <property type="entry name" value="TCP1_eta"/>
    <property type="match status" value="1"/>
</dbReference>
<dbReference type="PROSITE" id="PS00751">
    <property type="entry name" value="TCP1_2"/>
    <property type="match status" value="1"/>
</dbReference>
<comment type="caution">
    <text evidence="10">The sequence shown here is derived from an EMBL/GenBank/DDBJ whole genome shotgun (WGS) entry which is preliminary data.</text>
</comment>
<evidence type="ECO:0000256" key="5">
    <source>
        <dbReference type="ARBA" id="ARBA00022840"/>
    </source>
</evidence>
<dbReference type="InterPro" id="IPR027410">
    <property type="entry name" value="TCP-1-like_intermed_sf"/>
</dbReference>
<keyword evidence="5 7" id="KW-0067">ATP-binding</keyword>
<dbReference type="InterPro" id="IPR053374">
    <property type="entry name" value="TCP-1_chaperonin"/>
</dbReference>
<evidence type="ECO:0000313" key="10">
    <source>
        <dbReference type="EMBL" id="KAF8820758.1"/>
    </source>
</evidence>
<evidence type="ECO:0000256" key="7">
    <source>
        <dbReference type="RuleBase" id="RU004187"/>
    </source>
</evidence>
<reference evidence="10 11" key="1">
    <citation type="journal article" date="2020" name="bioRxiv">
        <title>Metabolic contributions of an alphaproteobacterial endosymbiont in the apicomplexan Cardiosporidium cionae.</title>
        <authorList>
            <person name="Hunter E.S."/>
            <person name="Paight C.J."/>
            <person name="Lane C.E."/>
        </authorList>
    </citation>
    <scope>NUCLEOTIDE SEQUENCE [LARGE SCALE GENOMIC DNA]</scope>
    <source>
        <strain evidence="10">ESH_2018</strain>
    </source>
</reference>
<comment type="function">
    <text evidence="8">Molecular chaperone; assists the folding of proteins upon ATP hydrolysis. Known to play a role, in vitro, in the folding of actin and tubulin.</text>
</comment>
<dbReference type="SUPFAM" id="SSF48592">
    <property type="entry name" value="GroEL equatorial domain-like"/>
    <property type="match status" value="1"/>
</dbReference>
<comment type="subcellular location">
    <subcellularLocation>
        <location evidence="1 8">Cytoplasm</location>
    </subcellularLocation>
</comment>
<keyword evidence="6 7" id="KW-0143">Chaperone</keyword>
<dbReference type="PRINTS" id="PR00304">
    <property type="entry name" value="TCOMPLEXTCP1"/>
</dbReference>
<dbReference type="PROSITE" id="PS00995">
    <property type="entry name" value="TCP1_3"/>
    <property type="match status" value="1"/>
</dbReference>
<feature type="compositionally biased region" description="Low complexity" evidence="9">
    <location>
        <begin position="558"/>
        <end position="567"/>
    </location>
</feature>
<feature type="region of interest" description="Disordered" evidence="9">
    <location>
        <begin position="553"/>
        <end position="579"/>
    </location>
</feature>
<dbReference type="InterPro" id="IPR002194">
    <property type="entry name" value="Chaperonin_TCP-1_CS"/>
</dbReference>
<dbReference type="Gene3D" id="3.50.7.10">
    <property type="entry name" value="GroEL"/>
    <property type="match status" value="1"/>
</dbReference>
<dbReference type="InterPro" id="IPR012720">
    <property type="entry name" value="Chap_CCT_eta"/>
</dbReference>
<evidence type="ECO:0000256" key="9">
    <source>
        <dbReference type="SAM" id="MobiDB-lite"/>
    </source>
</evidence>
<dbReference type="Gene3D" id="3.30.260.10">
    <property type="entry name" value="TCP-1-like chaperonin intermediate domain"/>
    <property type="match status" value="1"/>
</dbReference>
<gene>
    <name evidence="10" type="ORF">IE077_002836</name>
</gene>
<dbReference type="NCBIfam" id="TIGR02345">
    <property type="entry name" value="chap_CCT_eta"/>
    <property type="match status" value="1"/>
</dbReference>
<sequence length="579" mass="63303">MSHMMNAPIILLKEGTDSSQGKAQIISNINACQMVVDIVSTTLGPRGMDKLIHGENGVTITNDGATVMSLLNVIHPAACILVDISKAQDDEVGDGTTSVVILAGELLKEAKMFIEEALSPQIIIRGYRKACNLALKKLEELQIDLSGKSTLEKRELLLRCAETTLNSKLVSTNKEFFAKMAVDAVCTLDEDLDKDMIGIKKVTGGSCLDSLIVKGVAFKKTFSYAGFEQQPKKFKNPKILLLNLELELKAEKENAEIRLENPDDYQSIVDAEWSIIYEKLDTIVSKSDAQVVLSRLPIGDLATQYFADRNIFCAGRVEESDMRRTARATGASIQSTVNGLTPAVLGACKEFEEIQIGSERFNLFKDCPTGKSATLILRGGAQQFLEEADRSLNDAIMIVRRAMKTNSVLGGGGAIEMELSRYLREQSRLISGKEQLVVNSFARALEVIPKALARNSGFDSTDLLNILRQKHNQGNGNSLVLGSRIYFGGFSLLSYFLFHEFRWFGVDCNVGGLVDCFKEGIWEPTIVKKNILSSATEAASVILSIDETIKSPASDLSGPPAAQRMAGGRPGMRGRGMRR</sequence>
<dbReference type="PANTHER" id="PTHR11353">
    <property type="entry name" value="CHAPERONIN"/>
    <property type="match status" value="1"/>
</dbReference>
<evidence type="ECO:0000313" key="11">
    <source>
        <dbReference type="Proteomes" id="UP000823046"/>
    </source>
</evidence>
<name>A0ABQ7J9Z1_9APIC</name>
<dbReference type="InterPro" id="IPR002423">
    <property type="entry name" value="Cpn60/GroEL/TCP-1"/>
</dbReference>
<evidence type="ECO:0000256" key="8">
    <source>
        <dbReference type="RuleBase" id="RU365042"/>
    </source>
</evidence>
<accession>A0ABQ7J9Z1</accession>
<evidence type="ECO:0000256" key="2">
    <source>
        <dbReference type="ARBA" id="ARBA00008020"/>
    </source>
</evidence>
<dbReference type="EMBL" id="JADAQX010000308">
    <property type="protein sequence ID" value="KAF8820758.1"/>
    <property type="molecule type" value="Genomic_DNA"/>
</dbReference>
<keyword evidence="3 8" id="KW-0963">Cytoplasm</keyword>
<comment type="similarity">
    <text evidence="2 7">Belongs to the TCP-1 chaperonin family.</text>
</comment>
<protein>
    <recommendedName>
        <fullName evidence="8">T-complex protein 1 subunit eta</fullName>
        <shortName evidence="8">TCP-1-eta</shortName>
    </recommendedName>
    <alternativeName>
        <fullName evidence="8">CCT-eta</fullName>
    </alternativeName>
</protein>
<keyword evidence="11" id="KW-1185">Reference proteome</keyword>
<evidence type="ECO:0000256" key="4">
    <source>
        <dbReference type="ARBA" id="ARBA00022741"/>
    </source>
</evidence>
<dbReference type="InterPro" id="IPR027413">
    <property type="entry name" value="GROEL-like_equatorial_sf"/>
</dbReference>
<feature type="compositionally biased region" description="Gly residues" evidence="9">
    <location>
        <begin position="568"/>
        <end position="579"/>
    </location>
</feature>
<dbReference type="SUPFAM" id="SSF52029">
    <property type="entry name" value="GroEL apical domain-like"/>
    <property type="match status" value="1"/>
</dbReference>
<dbReference type="NCBIfam" id="NF041083">
    <property type="entry name" value="thermosome_beta"/>
    <property type="match status" value="1"/>
</dbReference>
<dbReference type="Gene3D" id="1.10.560.10">
    <property type="entry name" value="GroEL-like equatorial domain"/>
    <property type="match status" value="1"/>
</dbReference>
<comment type="subunit">
    <text evidence="8">Heterooligomeric complex that forms two stacked rings.</text>
</comment>
<dbReference type="InterPro" id="IPR027409">
    <property type="entry name" value="GroEL-like_apical_dom_sf"/>
</dbReference>
<evidence type="ECO:0000256" key="6">
    <source>
        <dbReference type="ARBA" id="ARBA00023186"/>
    </source>
</evidence>
<evidence type="ECO:0000256" key="3">
    <source>
        <dbReference type="ARBA" id="ARBA00022490"/>
    </source>
</evidence>
<proteinExistence type="inferred from homology"/>